<organism evidence="1 2">
    <name type="scientific">Paraflavitalea soli</name>
    <dbReference type="NCBI Taxonomy" id="2315862"/>
    <lineage>
        <taxon>Bacteria</taxon>
        <taxon>Pseudomonadati</taxon>
        <taxon>Bacteroidota</taxon>
        <taxon>Chitinophagia</taxon>
        <taxon>Chitinophagales</taxon>
        <taxon>Chitinophagaceae</taxon>
        <taxon>Paraflavitalea</taxon>
    </lineage>
</organism>
<protein>
    <submittedName>
        <fullName evidence="1">Methyltransferase domain-containing protein</fullName>
    </submittedName>
</protein>
<sequence length="595" mass="68130">METVLFISHSQKQCGVHEFGKNIAEALRGSTRYHFTYAECSGISELHQLVATHKPISIIYNYHPSTMPWLTMKVIHTFKISRIKRIKVPQIAIQHEVTQQWADHRDNRLFDYYIAADPTLLLKNPIVFKTGRLIIGSANHFPLPDVPVIGSFGFATPNKGFEELVQAVQADYDRAIIRFNIPAADFGDKEGTNARKIADDCRKLIVKPGIELKITHDFFSRSQLMEFLARNTVNVFLYQDKQGRGISSTIDYALGVDRPVVVSDSIMFRHLHNVEPSIVYGRNSIRQVVENGIAPLAKLKEEWNSTNLVWEYERIITAVLKKEAQKDKSGFRATILQTKNLVRKVLGMPPKGFTWLRNTNQSIEDKLTVDKTQTYTPVQLPPGTPLNRILDNDARTLYKPAVDKLIELVPLTMAKKIPEANVQQGFVFDTVYRYIKDYHSPKMLCVGSYEDTAAMSLIRMGYHVEEIDPVLNYYLQEYTTKPATVKNSYDIIFSTSVIEHDPDDESFVQCINDLLAPGGVAVITCDYKDQWKPGDPKPHVDVRFYTQNDLRKRLLSFMPDCRLVDEPQWDCPHPDFVFLGKYQYTFATFVLKKIK</sequence>
<proteinExistence type="predicted"/>
<keyword evidence="1" id="KW-0489">Methyltransferase</keyword>
<name>A0A3B7MU40_9BACT</name>
<evidence type="ECO:0000313" key="2">
    <source>
        <dbReference type="Proteomes" id="UP000263900"/>
    </source>
</evidence>
<dbReference type="OrthoDB" id="323463at2"/>
<dbReference type="PROSITE" id="PS50890">
    <property type="entry name" value="PUA"/>
    <property type="match status" value="1"/>
</dbReference>
<dbReference type="GO" id="GO:0008168">
    <property type="term" value="F:methyltransferase activity"/>
    <property type="evidence" value="ECO:0007669"/>
    <property type="project" value="UniProtKB-KW"/>
</dbReference>
<dbReference type="RefSeq" id="WP_119049888.1">
    <property type="nucleotide sequence ID" value="NZ_CP032157.1"/>
</dbReference>
<keyword evidence="1" id="KW-0808">Transferase</keyword>
<evidence type="ECO:0000313" key="1">
    <source>
        <dbReference type="EMBL" id="AXY74001.1"/>
    </source>
</evidence>
<dbReference type="AlphaFoldDB" id="A0A3B7MU40"/>
<dbReference type="GO" id="GO:0032259">
    <property type="term" value="P:methylation"/>
    <property type="evidence" value="ECO:0007669"/>
    <property type="project" value="UniProtKB-KW"/>
</dbReference>
<dbReference type="Gene3D" id="3.40.50.150">
    <property type="entry name" value="Vaccinia Virus protein VP39"/>
    <property type="match status" value="1"/>
</dbReference>
<keyword evidence="2" id="KW-1185">Reference proteome</keyword>
<dbReference type="EMBL" id="CP032157">
    <property type="protein sequence ID" value="AXY74001.1"/>
    <property type="molecule type" value="Genomic_DNA"/>
</dbReference>
<reference evidence="1 2" key="1">
    <citation type="submission" date="2018-09" db="EMBL/GenBank/DDBJ databases">
        <title>Genome sequencing of strain 6GH32-13.</title>
        <authorList>
            <person name="Weon H.-Y."/>
            <person name="Heo J."/>
            <person name="Kwon S.-W."/>
        </authorList>
    </citation>
    <scope>NUCLEOTIDE SEQUENCE [LARGE SCALE GENOMIC DNA]</scope>
    <source>
        <strain evidence="1 2">5GH32-13</strain>
    </source>
</reference>
<dbReference type="CDD" id="cd02440">
    <property type="entry name" value="AdoMet_MTases"/>
    <property type="match status" value="1"/>
</dbReference>
<dbReference type="KEGG" id="pseg:D3H65_08395"/>
<dbReference type="Proteomes" id="UP000263900">
    <property type="component" value="Chromosome"/>
</dbReference>
<accession>A0A3B7MU40</accession>
<gene>
    <name evidence="1" type="ORF">D3H65_08395</name>
</gene>
<dbReference type="SUPFAM" id="SSF53335">
    <property type="entry name" value="S-adenosyl-L-methionine-dependent methyltransferases"/>
    <property type="match status" value="1"/>
</dbReference>
<dbReference type="InterPro" id="IPR029063">
    <property type="entry name" value="SAM-dependent_MTases_sf"/>
</dbReference>